<dbReference type="EMBL" id="CH954182">
    <property type="protein sequence ID" value="EDV53656.1"/>
    <property type="molecule type" value="Genomic_DNA"/>
</dbReference>
<dbReference type="PhylomeDB" id="B3P6I6"/>
<proteinExistence type="predicted"/>
<gene>
    <name evidence="2" type="primary">Dere\GG12242</name>
    <name evidence="2" type="ORF">Dere_GG12242</name>
</gene>
<keyword evidence="1" id="KW-0732">Signal</keyword>
<evidence type="ECO:0000313" key="3">
    <source>
        <dbReference type="Proteomes" id="UP000008711"/>
    </source>
</evidence>
<reference evidence="2 3" key="1">
    <citation type="journal article" date="2007" name="Nature">
        <title>Evolution of genes and genomes on the Drosophila phylogeny.</title>
        <authorList>
            <consortium name="Drosophila 12 Genomes Consortium"/>
            <person name="Clark A.G."/>
            <person name="Eisen M.B."/>
            <person name="Smith D.R."/>
            <person name="Bergman C.M."/>
            <person name="Oliver B."/>
            <person name="Markow T.A."/>
            <person name="Kaufman T.C."/>
            <person name="Kellis M."/>
            <person name="Gelbart W."/>
            <person name="Iyer V.N."/>
            <person name="Pollard D.A."/>
            <person name="Sackton T.B."/>
            <person name="Larracuente A.M."/>
            <person name="Singh N.D."/>
            <person name="Abad J.P."/>
            <person name="Abt D.N."/>
            <person name="Adryan B."/>
            <person name="Aguade M."/>
            <person name="Akashi H."/>
            <person name="Anderson W.W."/>
            <person name="Aquadro C.F."/>
            <person name="Ardell D.H."/>
            <person name="Arguello R."/>
            <person name="Artieri C.G."/>
            <person name="Barbash D.A."/>
            <person name="Barker D."/>
            <person name="Barsanti P."/>
            <person name="Batterham P."/>
            <person name="Batzoglou S."/>
            <person name="Begun D."/>
            <person name="Bhutkar A."/>
            <person name="Blanco E."/>
            <person name="Bosak S.A."/>
            <person name="Bradley R.K."/>
            <person name="Brand A.D."/>
            <person name="Brent M.R."/>
            <person name="Brooks A.N."/>
            <person name="Brown R.H."/>
            <person name="Butlin R.K."/>
            <person name="Caggese C."/>
            <person name="Calvi B.R."/>
            <person name="Bernardo de Carvalho A."/>
            <person name="Caspi A."/>
            <person name="Castrezana S."/>
            <person name="Celniker S.E."/>
            <person name="Chang J.L."/>
            <person name="Chapple C."/>
            <person name="Chatterji S."/>
            <person name="Chinwalla A."/>
            <person name="Civetta A."/>
            <person name="Clifton S.W."/>
            <person name="Comeron J.M."/>
            <person name="Costello J.C."/>
            <person name="Coyne J.A."/>
            <person name="Daub J."/>
            <person name="David R.G."/>
            <person name="Delcher A.L."/>
            <person name="Delehaunty K."/>
            <person name="Do C.B."/>
            <person name="Ebling H."/>
            <person name="Edwards K."/>
            <person name="Eickbush T."/>
            <person name="Evans J.D."/>
            <person name="Filipski A."/>
            <person name="Findeiss S."/>
            <person name="Freyhult E."/>
            <person name="Fulton L."/>
            <person name="Fulton R."/>
            <person name="Garcia A.C."/>
            <person name="Gardiner A."/>
            <person name="Garfield D.A."/>
            <person name="Garvin B.E."/>
            <person name="Gibson G."/>
            <person name="Gilbert D."/>
            <person name="Gnerre S."/>
            <person name="Godfrey J."/>
            <person name="Good R."/>
            <person name="Gotea V."/>
            <person name="Gravely B."/>
            <person name="Greenberg A.J."/>
            <person name="Griffiths-Jones S."/>
            <person name="Gross S."/>
            <person name="Guigo R."/>
            <person name="Gustafson E.A."/>
            <person name="Haerty W."/>
            <person name="Hahn M.W."/>
            <person name="Halligan D.L."/>
            <person name="Halpern A.L."/>
            <person name="Halter G.M."/>
            <person name="Han M.V."/>
            <person name="Heger A."/>
            <person name="Hillier L."/>
            <person name="Hinrichs A.S."/>
            <person name="Holmes I."/>
            <person name="Hoskins R.A."/>
            <person name="Hubisz M.J."/>
            <person name="Hultmark D."/>
            <person name="Huntley M.A."/>
            <person name="Jaffe D.B."/>
            <person name="Jagadeeshan S."/>
            <person name="Jeck W.R."/>
            <person name="Johnson J."/>
            <person name="Jones C.D."/>
            <person name="Jordan W.C."/>
            <person name="Karpen G.H."/>
            <person name="Kataoka E."/>
            <person name="Keightley P.D."/>
            <person name="Kheradpour P."/>
            <person name="Kirkness E.F."/>
            <person name="Koerich L.B."/>
            <person name="Kristiansen K."/>
            <person name="Kudrna D."/>
            <person name="Kulathinal R.J."/>
            <person name="Kumar S."/>
            <person name="Kwok R."/>
            <person name="Lander E."/>
            <person name="Langley C.H."/>
            <person name="Lapoint R."/>
            <person name="Lazzaro B.P."/>
            <person name="Lee S.J."/>
            <person name="Levesque L."/>
            <person name="Li R."/>
            <person name="Lin C.F."/>
            <person name="Lin M.F."/>
            <person name="Lindblad-Toh K."/>
            <person name="Llopart A."/>
            <person name="Long M."/>
            <person name="Low L."/>
            <person name="Lozovsky E."/>
            <person name="Lu J."/>
            <person name="Luo M."/>
            <person name="Machado C.A."/>
            <person name="Makalowski W."/>
            <person name="Marzo M."/>
            <person name="Matsuda M."/>
            <person name="Matzkin L."/>
            <person name="McAllister B."/>
            <person name="McBride C.S."/>
            <person name="McKernan B."/>
            <person name="McKernan K."/>
            <person name="Mendez-Lago M."/>
            <person name="Minx P."/>
            <person name="Mollenhauer M.U."/>
            <person name="Montooth K."/>
            <person name="Mount S.M."/>
            <person name="Mu X."/>
            <person name="Myers E."/>
            <person name="Negre B."/>
            <person name="Newfeld S."/>
            <person name="Nielsen R."/>
            <person name="Noor M.A."/>
            <person name="O'Grady P."/>
            <person name="Pachter L."/>
            <person name="Papaceit M."/>
            <person name="Parisi M.J."/>
            <person name="Parisi M."/>
            <person name="Parts L."/>
            <person name="Pedersen J.S."/>
            <person name="Pesole G."/>
            <person name="Phillippy A.M."/>
            <person name="Ponting C.P."/>
            <person name="Pop M."/>
            <person name="Porcelli D."/>
            <person name="Powell J.R."/>
            <person name="Prohaska S."/>
            <person name="Pruitt K."/>
            <person name="Puig M."/>
            <person name="Quesneville H."/>
            <person name="Ram K.R."/>
            <person name="Rand D."/>
            <person name="Rasmussen M.D."/>
            <person name="Reed L.K."/>
            <person name="Reenan R."/>
            <person name="Reily A."/>
            <person name="Remington K.A."/>
            <person name="Rieger T.T."/>
            <person name="Ritchie M.G."/>
            <person name="Robin C."/>
            <person name="Rogers Y.H."/>
            <person name="Rohde C."/>
            <person name="Rozas J."/>
            <person name="Rubenfield M.J."/>
            <person name="Ruiz A."/>
            <person name="Russo S."/>
            <person name="Salzberg S.L."/>
            <person name="Sanchez-Gracia A."/>
            <person name="Saranga D.J."/>
            <person name="Sato H."/>
            <person name="Schaeffer S.W."/>
            <person name="Schatz M.C."/>
            <person name="Schlenke T."/>
            <person name="Schwartz R."/>
            <person name="Segarra C."/>
            <person name="Singh R.S."/>
            <person name="Sirot L."/>
            <person name="Sirota M."/>
            <person name="Sisneros N.B."/>
            <person name="Smith C.D."/>
            <person name="Smith T.F."/>
            <person name="Spieth J."/>
            <person name="Stage D.E."/>
            <person name="Stark A."/>
            <person name="Stephan W."/>
            <person name="Strausberg R.L."/>
            <person name="Strempel S."/>
            <person name="Sturgill D."/>
            <person name="Sutton G."/>
            <person name="Sutton G.G."/>
            <person name="Tao W."/>
            <person name="Teichmann S."/>
            <person name="Tobari Y.N."/>
            <person name="Tomimura Y."/>
            <person name="Tsolas J.M."/>
            <person name="Valente V.L."/>
            <person name="Venter E."/>
            <person name="Venter J.C."/>
            <person name="Vicario S."/>
            <person name="Vieira F.G."/>
            <person name="Vilella A.J."/>
            <person name="Villasante A."/>
            <person name="Walenz B."/>
            <person name="Wang J."/>
            <person name="Wasserman M."/>
            <person name="Watts T."/>
            <person name="Wilson D."/>
            <person name="Wilson R.K."/>
            <person name="Wing R.A."/>
            <person name="Wolfner M.F."/>
            <person name="Wong A."/>
            <person name="Wong G.K."/>
            <person name="Wu C.I."/>
            <person name="Wu G."/>
            <person name="Yamamoto D."/>
            <person name="Yang H.P."/>
            <person name="Yang S.P."/>
            <person name="Yorke J.A."/>
            <person name="Yoshida K."/>
            <person name="Zdobnov E."/>
            <person name="Zhang P."/>
            <person name="Zhang Y."/>
            <person name="Zimin A.V."/>
            <person name="Baldwin J."/>
            <person name="Abdouelleil A."/>
            <person name="Abdulkadir J."/>
            <person name="Abebe A."/>
            <person name="Abera B."/>
            <person name="Abreu J."/>
            <person name="Acer S.C."/>
            <person name="Aftuck L."/>
            <person name="Alexander A."/>
            <person name="An P."/>
            <person name="Anderson E."/>
            <person name="Anderson S."/>
            <person name="Arachi H."/>
            <person name="Azer M."/>
            <person name="Bachantsang P."/>
            <person name="Barry A."/>
            <person name="Bayul T."/>
            <person name="Berlin A."/>
            <person name="Bessette D."/>
            <person name="Bloom T."/>
            <person name="Blye J."/>
            <person name="Boguslavskiy L."/>
            <person name="Bonnet C."/>
            <person name="Boukhgalter B."/>
            <person name="Bourzgui I."/>
            <person name="Brown A."/>
            <person name="Cahill P."/>
            <person name="Channer S."/>
            <person name="Cheshatsang Y."/>
            <person name="Chuda L."/>
            <person name="Citroen M."/>
            <person name="Collymore A."/>
            <person name="Cooke P."/>
            <person name="Costello M."/>
            <person name="D'Aco K."/>
            <person name="Daza R."/>
            <person name="De Haan G."/>
            <person name="DeGray S."/>
            <person name="DeMaso C."/>
            <person name="Dhargay N."/>
            <person name="Dooley K."/>
            <person name="Dooley E."/>
            <person name="Doricent M."/>
            <person name="Dorje P."/>
            <person name="Dorjee K."/>
            <person name="Dupes A."/>
            <person name="Elong R."/>
            <person name="Falk J."/>
            <person name="Farina A."/>
            <person name="Faro S."/>
            <person name="Ferguson D."/>
            <person name="Fisher S."/>
            <person name="Foley C.D."/>
            <person name="Franke A."/>
            <person name="Friedrich D."/>
            <person name="Gadbois L."/>
            <person name="Gearin G."/>
            <person name="Gearin C.R."/>
            <person name="Giannoukos G."/>
            <person name="Goode T."/>
            <person name="Graham J."/>
            <person name="Grandbois E."/>
            <person name="Grewal S."/>
            <person name="Gyaltsen K."/>
            <person name="Hafez N."/>
            <person name="Hagos B."/>
            <person name="Hall J."/>
            <person name="Henson C."/>
            <person name="Hollinger A."/>
            <person name="Honan T."/>
            <person name="Huard M.D."/>
            <person name="Hughes L."/>
            <person name="Hurhula B."/>
            <person name="Husby M.E."/>
            <person name="Kamat A."/>
            <person name="Kanga B."/>
            <person name="Kashin S."/>
            <person name="Khazanovich D."/>
            <person name="Kisner P."/>
            <person name="Lance K."/>
            <person name="Lara M."/>
            <person name="Lee W."/>
            <person name="Lennon N."/>
            <person name="Letendre F."/>
            <person name="LeVine R."/>
            <person name="Lipovsky A."/>
            <person name="Liu X."/>
            <person name="Liu J."/>
            <person name="Liu S."/>
            <person name="Lokyitsang T."/>
            <person name="Lokyitsang Y."/>
            <person name="Lubonja R."/>
            <person name="Lui A."/>
            <person name="MacDonald P."/>
            <person name="Magnisalis V."/>
            <person name="Maru K."/>
            <person name="Matthews C."/>
            <person name="McCusker W."/>
            <person name="McDonough S."/>
            <person name="Mehta T."/>
            <person name="Meldrim J."/>
            <person name="Meneus L."/>
            <person name="Mihai O."/>
            <person name="Mihalev A."/>
            <person name="Mihova T."/>
            <person name="Mittelman R."/>
            <person name="Mlenga V."/>
            <person name="Montmayeur A."/>
            <person name="Mulrain L."/>
            <person name="Navidi A."/>
            <person name="Naylor J."/>
            <person name="Negash T."/>
            <person name="Nguyen T."/>
            <person name="Nguyen N."/>
            <person name="Nicol R."/>
            <person name="Norbu C."/>
            <person name="Norbu N."/>
            <person name="Novod N."/>
            <person name="O'Neill B."/>
            <person name="Osman S."/>
            <person name="Markiewicz E."/>
            <person name="Oyono O.L."/>
            <person name="Patti C."/>
            <person name="Phunkhang P."/>
            <person name="Pierre F."/>
            <person name="Priest M."/>
            <person name="Raghuraman S."/>
            <person name="Rege F."/>
            <person name="Reyes R."/>
            <person name="Rise C."/>
            <person name="Rogov P."/>
            <person name="Ross K."/>
            <person name="Ryan E."/>
            <person name="Settipalli S."/>
            <person name="Shea T."/>
            <person name="Sherpa N."/>
            <person name="Shi L."/>
            <person name="Shih D."/>
            <person name="Sparrow T."/>
            <person name="Spaulding J."/>
            <person name="Stalker J."/>
            <person name="Stange-Thomann N."/>
            <person name="Stavropoulos S."/>
            <person name="Stone C."/>
            <person name="Strader C."/>
            <person name="Tesfaye S."/>
            <person name="Thomson T."/>
            <person name="Thoulutsang Y."/>
            <person name="Thoulutsang D."/>
            <person name="Topham K."/>
            <person name="Topping I."/>
            <person name="Tsamla T."/>
            <person name="Vassiliev H."/>
            <person name="Vo A."/>
            <person name="Wangchuk T."/>
            <person name="Wangdi T."/>
            <person name="Weiand M."/>
            <person name="Wilkinson J."/>
            <person name="Wilson A."/>
            <person name="Yadav S."/>
            <person name="Young G."/>
            <person name="Yu Q."/>
            <person name="Zembek L."/>
            <person name="Zhong D."/>
            <person name="Zimmer A."/>
            <person name="Zwirko Z."/>
            <person name="Jaffe D.B."/>
            <person name="Alvarez P."/>
            <person name="Brockman W."/>
            <person name="Butler J."/>
            <person name="Chin C."/>
            <person name="Gnerre S."/>
            <person name="Grabherr M."/>
            <person name="Kleber M."/>
            <person name="Mauceli E."/>
            <person name="MacCallum I."/>
        </authorList>
    </citation>
    <scope>NUCLEOTIDE SEQUENCE [LARGE SCALE GENOMIC DNA]</scope>
    <source>
        <strain evidence="2 3">TSC#14021-0224.01</strain>
    </source>
</reference>
<reference evidence="2 3" key="2">
    <citation type="journal article" date="2008" name="Bioinformatics">
        <title>Assembly reconciliation.</title>
        <authorList>
            <person name="Zimin A.V."/>
            <person name="Smith D.R."/>
            <person name="Sutton G."/>
            <person name="Yorke J.A."/>
        </authorList>
    </citation>
    <scope>NUCLEOTIDE SEQUENCE [LARGE SCALE GENOMIC DNA]</scope>
    <source>
        <strain evidence="2 3">TSC#14021-0224.01</strain>
    </source>
</reference>
<protein>
    <submittedName>
        <fullName evidence="2">GG12242</fullName>
    </submittedName>
</protein>
<feature type="signal peptide" evidence="1">
    <location>
        <begin position="1"/>
        <end position="21"/>
    </location>
</feature>
<dbReference type="Proteomes" id="UP000008711">
    <property type="component" value="Unassembled WGS sequence"/>
</dbReference>
<dbReference type="OMA" id="PCSLTHR"/>
<organism evidence="2 3">
    <name type="scientific">Drosophila erecta</name>
    <name type="common">Fruit fly</name>
    <dbReference type="NCBI Taxonomy" id="7220"/>
    <lineage>
        <taxon>Eukaryota</taxon>
        <taxon>Metazoa</taxon>
        <taxon>Ecdysozoa</taxon>
        <taxon>Arthropoda</taxon>
        <taxon>Hexapoda</taxon>
        <taxon>Insecta</taxon>
        <taxon>Pterygota</taxon>
        <taxon>Neoptera</taxon>
        <taxon>Endopterygota</taxon>
        <taxon>Diptera</taxon>
        <taxon>Brachycera</taxon>
        <taxon>Muscomorpha</taxon>
        <taxon>Ephydroidea</taxon>
        <taxon>Drosophilidae</taxon>
        <taxon>Drosophila</taxon>
        <taxon>Sophophora</taxon>
    </lineage>
</organism>
<sequence length="117" mass="12893">MIARIAFYILPVLIIGGLVEIEGLPSAGDVQDSRKILLDQDDLFISCCRSLRKSDPSDNCQSCEDQFRSMEPVTEASQSTQVRNILGVQCVKTHIGCQQSHKINSADTDNGKKELPI</sequence>
<evidence type="ECO:0000313" key="2">
    <source>
        <dbReference type="EMBL" id="EDV53656.1"/>
    </source>
</evidence>
<evidence type="ECO:0000256" key="1">
    <source>
        <dbReference type="SAM" id="SignalP"/>
    </source>
</evidence>
<keyword evidence="3" id="KW-1185">Reference proteome</keyword>
<dbReference type="HOGENOM" id="CLU_2199684_0_0_1"/>
<feature type="chain" id="PRO_5002796259" evidence="1">
    <location>
        <begin position="22"/>
        <end position="117"/>
    </location>
</feature>
<name>B3P6I6_DROER</name>
<dbReference type="AlphaFoldDB" id="B3P6I6"/>
<accession>B3P6I6</accession>